<keyword evidence="6" id="KW-0472">Membrane</keyword>
<dbReference type="GO" id="GO:0005886">
    <property type="term" value="C:plasma membrane"/>
    <property type="evidence" value="ECO:0007669"/>
    <property type="project" value="UniProtKB-SubCell"/>
</dbReference>
<dbReference type="PANTHER" id="PTHR30558:SF3">
    <property type="entry name" value="BIOPOLYMER TRANSPORT PROTEIN EXBD-RELATED"/>
    <property type="match status" value="1"/>
</dbReference>
<evidence type="ECO:0000313" key="9">
    <source>
        <dbReference type="Proteomes" id="UP000244880"/>
    </source>
</evidence>
<dbReference type="PANTHER" id="PTHR30558">
    <property type="entry name" value="EXBD MEMBRANE COMPONENT OF PMF-DRIVEN MACROMOLECULE IMPORT SYSTEM"/>
    <property type="match status" value="1"/>
</dbReference>
<keyword evidence="4 7" id="KW-0812">Transmembrane</keyword>
<gene>
    <name evidence="8" type="ORF">ASD8599_01825</name>
</gene>
<protein>
    <recommendedName>
        <fullName evidence="10">Biopolymer transport protein ExbD</fullName>
    </recommendedName>
</protein>
<accession>A0A2R8BDJ1</accession>
<comment type="subcellular location">
    <subcellularLocation>
        <location evidence="1">Cell membrane</location>
        <topology evidence="1">Single-pass membrane protein</topology>
    </subcellularLocation>
    <subcellularLocation>
        <location evidence="7">Cell membrane</location>
        <topology evidence="7">Single-pass type II membrane protein</topology>
    </subcellularLocation>
</comment>
<evidence type="ECO:0000256" key="6">
    <source>
        <dbReference type="ARBA" id="ARBA00023136"/>
    </source>
</evidence>
<name>A0A2R8BDJ1_9RHOB</name>
<evidence type="ECO:0008006" key="10">
    <source>
        <dbReference type="Google" id="ProtNLM"/>
    </source>
</evidence>
<dbReference type="EMBL" id="OMOR01000001">
    <property type="protein sequence ID" value="SPH21082.1"/>
    <property type="molecule type" value="Genomic_DNA"/>
</dbReference>
<dbReference type="InterPro" id="IPR003400">
    <property type="entry name" value="ExbD"/>
</dbReference>
<comment type="similarity">
    <text evidence="2 7">Belongs to the ExbD/TolR family.</text>
</comment>
<dbReference type="GO" id="GO:0022857">
    <property type="term" value="F:transmembrane transporter activity"/>
    <property type="evidence" value="ECO:0007669"/>
    <property type="project" value="InterPro"/>
</dbReference>
<dbReference type="AlphaFoldDB" id="A0A2R8BDJ1"/>
<keyword evidence="7" id="KW-0813">Transport</keyword>
<sequence length="128" mass="13948">MPLKAKRRRRKLSMTSLIDVIFLLLLFFMLSSTFSRFSEVELQAASGSANRNTDTNLAFLRVNATALSLNGRTIVPSDLNVAIKALHLANPIVLLVNVDDGVSAQQLTDILVSVRRIPNLPVSVMGAS</sequence>
<dbReference type="RefSeq" id="WP_281261554.1">
    <property type="nucleotide sequence ID" value="NZ_OMOR01000001.1"/>
</dbReference>
<keyword evidence="9" id="KW-1185">Reference proteome</keyword>
<evidence type="ECO:0000256" key="7">
    <source>
        <dbReference type="RuleBase" id="RU003879"/>
    </source>
</evidence>
<evidence type="ECO:0000313" key="8">
    <source>
        <dbReference type="EMBL" id="SPH21082.1"/>
    </source>
</evidence>
<dbReference type="GO" id="GO:0015031">
    <property type="term" value="P:protein transport"/>
    <property type="evidence" value="ECO:0007669"/>
    <property type="project" value="UniProtKB-KW"/>
</dbReference>
<keyword evidence="7" id="KW-0653">Protein transport</keyword>
<evidence type="ECO:0000256" key="1">
    <source>
        <dbReference type="ARBA" id="ARBA00004162"/>
    </source>
</evidence>
<keyword evidence="5" id="KW-1133">Transmembrane helix</keyword>
<evidence type="ECO:0000256" key="4">
    <source>
        <dbReference type="ARBA" id="ARBA00022692"/>
    </source>
</evidence>
<proteinExistence type="inferred from homology"/>
<evidence type="ECO:0000256" key="2">
    <source>
        <dbReference type="ARBA" id="ARBA00005811"/>
    </source>
</evidence>
<evidence type="ECO:0000256" key="3">
    <source>
        <dbReference type="ARBA" id="ARBA00022475"/>
    </source>
</evidence>
<evidence type="ECO:0000256" key="5">
    <source>
        <dbReference type="ARBA" id="ARBA00022989"/>
    </source>
</evidence>
<keyword evidence="3" id="KW-1003">Cell membrane</keyword>
<organism evidence="8 9">
    <name type="scientific">Ascidiaceihabitans donghaensis</name>
    <dbReference type="NCBI Taxonomy" id="1510460"/>
    <lineage>
        <taxon>Bacteria</taxon>
        <taxon>Pseudomonadati</taxon>
        <taxon>Pseudomonadota</taxon>
        <taxon>Alphaproteobacteria</taxon>
        <taxon>Rhodobacterales</taxon>
        <taxon>Paracoccaceae</taxon>
        <taxon>Ascidiaceihabitans</taxon>
    </lineage>
</organism>
<dbReference type="Proteomes" id="UP000244880">
    <property type="component" value="Unassembled WGS sequence"/>
</dbReference>
<dbReference type="Pfam" id="PF02472">
    <property type="entry name" value="ExbD"/>
    <property type="match status" value="1"/>
</dbReference>
<reference evidence="8 9" key="1">
    <citation type="submission" date="2018-03" db="EMBL/GenBank/DDBJ databases">
        <authorList>
            <person name="Keele B.F."/>
        </authorList>
    </citation>
    <scope>NUCLEOTIDE SEQUENCE [LARGE SCALE GENOMIC DNA]</scope>
    <source>
        <strain evidence="8 9">CECT 8599</strain>
    </source>
</reference>